<evidence type="ECO:0000256" key="1">
    <source>
        <dbReference type="ARBA" id="ARBA00001554"/>
    </source>
</evidence>
<dbReference type="GO" id="GO:0008124">
    <property type="term" value="F:4-alpha-hydroxytetrahydrobiopterin dehydratase activity"/>
    <property type="evidence" value="ECO:0007669"/>
    <property type="project" value="UniProtKB-EC"/>
</dbReference>
<dbReference type="CDD" id="cd00488">
    <property type="entry name" value="PCD_DCoH"/>
    <property type="match status" value="1"/>
</dbReference>
<organism evidence="6 7">
    <name type="scientific">Catellatospora chokoriensis</name>
    <dbReference type="NCBI Taxonomy" id="310353"/>
    <lineage>
        <taxon>Bacteria</taxon>
        <taxon>Bacillati</taxon>
        <taxon>Actinomycetota</taxon>
        <taxon>Actinomycetes</taxon>
        <taxon>Micromonosporales</taxon>
        <taxon>Micromonosporaceae</taxon>
        <taxon>Catellatospora</taxon>
    </lineage>
</organism>
<dbReference type="PANTHER" id="PTHR12599">
    <property type="entry name" value="PTERIN-4-ALPHA-CARBINOLAMINE DEHYDRATASE"/>
    <property type="match status" value="1"/>
</dbReference>
<accession>A0A8J3K1C7</accession>
<dbReference type="InterPro" id="IPR001533">
    <property type="entry name" value="Pterin_deHydtase"/>
</dbReference>
<keyword evidence="5" id="KW-0456">Lyase</keyword>
<dbReference type="NCBIfam" id="NF002017">
    <property type="entry name" value="PRK00823.1-2"/>
    <property type="match status" value="1"/>
</dbReference>
<reference evidence="6 7" key="1">
    <citation type="submission" date="2021-01" db="EMBL/GenBank/DDBJ databases">
        <title>Whole genome shotgun sequence of Catellatospora chokoriensis NBRC 107358.</title>
        <authorList>
            <person name="Komaki H."/>
            <person name="Tamura T."/>
        </authorList>
    </citation>
    <scope>NUCLEOTIDE SEQUENCE [LARGE SCALE GENOMIC DNA]</scope>
    <source>
        <strain evidence="6 7">NBRC 107358</strain>
    </source>
</reference>
<dbReference type="InterPro" id="IPR036428">
    <property type="entry name" value="PCD_sf"/>
</dbReference>
<dbReference type="RefSeq" id="WP_191843600.1">
    <property type="nucleotide sequence ID" value="NZ_BAAALB010000035.1"/>
</dbReference>
<dbReference type="Proteomes" id="UP000619293">
    <property type="component" value="Unassembled WGS sequence"/>
</dbReference>
<dbReference type="EMBL" id="BONG01000027">
    <property type="protein sequence ID" value="GIF90953.1"/>
    <property type="molecule type" value="Genomic_DNA"/>
</dbReference>
<keyword evidence="7" id="KW-1185">Reference proteome</keyword>
<evidence type="ECO:0000256" key="3">
    <source>
        <dbReference type="ARBA" id="ARBA00013252"/>
    </source>
</evidence>
<comment type="similarity">
    <text evidence="2">Belongs to the pterin-4-alpha-carbinolamine dehydratase family.</text>
</comment>
<evidence type="ECO:0000256" key="2">
    <source>
        <dbReference type="ARBA" id="ARBA00006472"/>
    </source>
</evidence>
<dbReference type="SUPFAM" id="SSF55248">
    <property type="entry name" value="PCD-like"/>
    <property type="match status" value="1"/>
</dbReference>
<comment type="catalytic activity">
    <reaction evidence="1">
        <text>(4aS,6R)-4a-hydroxy-L-erythro-5,6,7,8-tetrahydrobiopterin = (6R)-L-erythro-6,7-dihydrobiopterin + H2O</text>
        <dbReference type="Rhea" id="RHEA:11920"/>
        <dbReference type="ChEBI" id="CHEBI:15377"/>
        <dbReference type="ChEBI" id="CHEBI:15642"/>
        <dbReference type="ChEBI" id="CHEBI:43120"/>
        <dbReference type="EC" id="4.2.1.96"/>
    </reaction>
</comment>
<dbReference type="GO" id="GO:0006729">
    <property type="term" value="P:tetrahydrobiopterin biosynthetic process"/>
    <property type="evidence" value="ECO:0007669"/>
    <property type="project" value="InterPro"/>
</dbReference>
<protein>
    <recommendedName>
        <fullName evidence="4">Putative pterin-4-alpha-carbinolamine dehydratase</fullName>
        <ecNumber evidence="3">4.2.1.96</ecNumber>
    </recommendedName>
</protein>
<proteinExistence type="inferred from homology"/>
<comment type="caution">
    <text evidence="6">The sequence shown here is derived from an EMBL/GenBank/DDBJ whole genome shotgun (WGS) entry which is preliminary data.</text>
</comment>
<gene>
    <name evidence="6" type="primary">phhB</name>
    <name evidence="6" type="ORF">Cch02nite_43970</name>
</gene>
<evidence type="ECO:0000256" key="4">
    <source>
        <dbReference type="ARBA" id="ARBA00021735"/>
    </source>
</evidence>
<dbReference type="Gene3D" id="3.30.1360.20">
    <property type="entry name" value="Transcriptional coactivator/pterin dehydratase"/>
    <property type="match status" value="1"/>
</dbReference>
<sequence length="104" mass="11214">MVEVLNPGELEQGLAALRGWTGDVHGITRTVKLPSFPAALAVVARVGEAAESMDHHPDMDIRYRHLTFTCCTHAAGGLTDLDLRLARMIDEIVADATADQPANH</sequence>
<evidence type="ECO:0000313" key="7">
    <source>
        <dbReference type="Proteomes" id="UP000619293"/>
    </source>
</evidence>
<evidence type="ECO:0000313" key="6">
    <source>
        <dbReference type="EMBL" id="GIF90953.1"/>
    </source>
</evidence>
<dbReference type="Pfam" id="PF01329">
    <property type="entry name" value="Pterin_4a"/>
    <property type="match status" value="1"/>
</dbReference>
<dbReference type="PANTHER" id="PTHR12599:SF0">
    <property type="entry name" value="PTERIN-4-ALPHA-CARBINOLAMINE DEHYDRATASE"/>
    <property type="match status" value="1"/>
</dbReference>
<evidence type="ECO:0000256" key="5">
    <source>
        <dbReference type="ARBA" id="ARBA00023239"/>
    </source>
</evidence>
<dbReference type="EC" id="4.2.1.96" evidence="3"/>
<name>A0A8J3K1C7_9ACTN</name>
<dbReference type="AlphaFoldDB" id="A0A8J3K1C7"/>